<evidence type="ECO:0000256" key="1">
    <source>
        <dbReference type="ARBA" id="ARBA00022741"/>
    </source>
</evidence>
<proteinExistence type="predicted"/>
<reference evidence="4" key="1">
    <citation type="submission" date="2018-05" db="EMBL/GenBank/DDBJ databases">
        <authorList>
            <person name="Lanie J.A."/>
            <person name="Ng W.-L."/>
            <person name="Kazmierczak K.M."/>
            <person name="Andrzejewski T.M."/>
            <person name="Davidsen T.M."/>
            <person name="Wayne K.J."/>
            <person name="Tettelin H."/>
            <person name="Glass J.I."/>
            <person name="Rusch D."/>
            <person name="Podicherti R."/>
            <person name="Tsui H.-C.T."/>
            <person name="Winkler M.E."/>
        </authorList>
    </citation>
    <scope>NUCLEOTIDE SEQUENCE</scope>
</reference>
<name>A0A382IW01_9ZZZZ</name>
<dbReference type="GO" id="GO:0004066">
    <property type="term" value="F:asparagine synthase (glutamine-hydrolyzing) activity"/>
    <property type="evidence" value="ECO:0007669"/>
    <property type="project" value="InterPro"/>
</dbReference>
<dbReference type="Gene3D" id="3.40.50.620">
    <property type="entry name" value="HUPs"/>
    <property type="match status" value="1"/>
</dbReference>
<dbReference type="EMBL" id="UINC01069734">
    <property type="protein sequence ID" value="SVC03342.1"/>
    <property type="molecule type" value="Genomic_DNA"/>
</dbReference>
<dbReference type="PANTHER" id="PTHR11772">
    <property type="entry name" value="ASPARAGINE SYNTHETASE"/>
    <property type="match status" value="1"/>
</dbReference>
<evidence type="ECO:0000313" key="4">
    <source>
        <dbReference type="EMBL" id="SVC03342.1"/>
    </source>
</evidence>
<protein>
    <recommendedName>
        <fullName evidence="3">Asparagine synthetase domain-containing protein</fullName>
    </recommendedName>
</protein>
<dbReference type="Pfam" id="PF00733">
    <property type="entry name" value="Asn_synthase"/>
    <property type="match status" value="1"/>
</dbReference>
<dbReference type="GO" id="GO:0006529">
    <property type="term" value="P:asparagine biosynthetic process"/>
    <property type="evidence" value="ECO:0007669"/>
    <property type="project" value="InterPro"/>
</dbReference>
<dbReference type="SUPFAM" id="SSF52402">
    <property type="entry name" value="Adenine nucleotide alpha hydrolases-like"/>
    <property type="match status" value="1"/>
</dbReference>
<dbReference type="InterPro" id="IPR001962">
    <property type="entry name" value="Asn_synthase"/>
</dbReference>
<dbReference type="InterPro" id="IPR050795">
    <property type="entry name" value="Asn_Synthetase"/>
</dbReference>
<organism evidence="4">
    <name type="scientific">marine metagenome</name>
    <dbReference type="NCBI Taxonomy" id="408172"/>
    <lineage>
        <taxon>unclassified sequences</taxon>
        <taxon>metagenomes</taxon>
        <taxon>ecological metagenomes</taxon>
    </lineage>
</organism>
<dbReference type="InterPro" id="IPR014729">
    <property type="entry name" value="Rossmann-like_a/b/a_fold"/>
</dbReference>
<keyword evidence="1" id="KW-0547">Nucleotide-binding</keyword>
<dbReference type="CDD" id="cd01991">
    <property type="entry name" value="Asn_synthase_B_C"/>
    <property type="match status" value="1"/>
</dbReference>
<sequence length="310" mass="34839">MPKLQIEYPISESIWIKHIESLQNAENIIGTKQNITAALKASIVRDLPKKPFGILLSGGVDSSIIAKICKDQGALFRCFCVGIKGSEDLKVAKEIANILKLELITKEFELDEIEQLLLKVIEILPHPIIKDDNYIEYMVKVSVSSVLLAAISLGDERTFYSGIGAEELFAGYHRHVKSVSEGGTWRGMDIQGLQEESWEGLKRMNNLVISRDKLISESIRKEIISPYIDEELIILAMSLPVDKKIDSLTNKKILREIAVDIGVPRESSNRKKKGAQYGSSFDKAITKLTKRNGFKLKKRYLASLIARKRI</sequence>
<dbReference type="AlphaFoldDB" id="A0A382IW01"/>
<evidence type="ECO:0000256" key="2">
    <source>
        <dbReference type="ARBA" id="ARBA00022840"/>
    </source>
</evidence>
<dbReference type="PANTHER" id="PTHR11772:SF2">
    <property type="entry name" value="ASPARAGINE SYNTHETASE [GLUTAMINE-HYDROLYZING]"/>
    <property type="match status" value="1"/>
</dbReference>
<keyword evidence="2" id="KW-0067">ATP-binding</keyword>
<gene>
    <name evidence="4" type="ORF">METZ01_LOCUS256196</name>
</gene>
<accession>A0A382IW01</accession>
<dbReference type="GO" id="GO:0005524">
    <property type="term" value="F:ATP binding"/>
    <property type="evidence" value="ECO:0007669"/>
    <property type="project" value="UniProtKB-KW"/>
</dbReference>
<dbReference type="GO" id="GO:0005829">
    <property type="term" value="C:cytosol"/>
    <property type="evidence" value="ECO:0007669"/>
    <property type="project" value="TreeGrafter"/>
</dbReference>
<evidence type="ECO:0000259" key="3">
    <source>
        <dbReference type="Pfam" id="PF00733"/>
    </source>
</evidence>
<feature type="domain" description="Asparagine synthetase" evidence="3">
    <location>
        <begin position="48"/>
        <end position="193"/>
    </location>
</feature>